<protein>
    <recommendedName>
        <fullName evidence="3">SAYSvFN domain-containing protein</fullName>
    </recommendedName>
</protein>
<keyword evidence="5" id="KW-1185">Reference proteome</keyword>
<feature type="region of interest" description="Disordered" evidence="1">
    <location>
        <begin position="93"/>
        <end position="116"/>
    </location>
</feature>
<evidence type="ECO:0000256" key="2">
    <source>
        <dbReference type="SAM" id="Phobius"/>
    </source>
</evidence>
<evidence type="ECO:0000313" key="4">
    <source>
        <dbReference type="EMBL" id="GLC59796.1"/>
    </source>
</evidence>
<dbReference type="Pfam" id="PF10260">
    <property type="entry name" value="SAYSvFN"/>
    <property type="match status" value="1"/>
</dbReference>
<keyword evidence="2" id="KW-1133">Transmembrane helix</keyword>
<gene>
    <name evidence="4" type="primary">PLEST010255</name>
    <name evidence="4" type="ORF">PLESTB_001536600</name>
</gene>
<accession>A0A9W6BYD4</accession>
<organism evidence="4 5">
    <name type="scientific">Pleodorina starrii</name>
    <dbReference type="NCBI Taxonomy" id="330485"/>
    <lineage>
        <taxon>Eukaryota</taxon>
        <taxon>Viridiplantae</taxon>
        <taxon>Chlorophyta</taxon>
        <taxon>core chlorophytes</taxon>
        <taxon>Chlorophyceae</taxon>
        <taxon>CS clade</taxon>
        <taxon>Chlamydomonadales</taxon>
        <taxon>Volvocaceae</taxon>
        <taxon>Pleodorina</taxon>
    </lineage>
</organism>
<evidence type="ECO:0000313" key="5">
    <source>
        <dbReference type="Proteomes" id="UP001165080"/>
    </source>
</evidence>
<comment type="caution">
    <text evidence="4">The sequence shown here is derived from an EMBL/GenBank/DDBJ whole genome shotgun (WGS) entry which is preliminary data.</text>
</comment>
<sequence>MGVDGTVSVTLQFIAGNRQVTALPSSCTVGAIIHSAEQAFGAVTAGGVKIVLRGVALPVDKPGHVVALKDGDHLLVAPQRKAPSPEIVAAVTHGSSSSRSRAANGGGDDDDDDRIALPPGVPKWEAAVVELLRSRGRCPDWVLEWVVLVRPWRFVVLGCFLIGCVVFSRLGLGPVFILACLIAGIFTNLGTRRAGEASAYSIFNRGVRRLPGQLDADEIDRQMRQGQLG</sequence>
<dbReference type="Proteomes" id="UP001165080">
    <property type="component" value="Unassembled WGS sequence"/>
</dbReference>
<name>A0A9W6BYD4_9CHLO</name>
<dbReference type="PANTHER" id="PTHR13527">
    <property type="entry name" value="SAYSVFN DOMAIN-CONTAINING PROTEIN 1"/>
    <property type="match status" value="1"/>
</dbReference>
<dbReference type="OrthoDB" id="71310at2759"/>
<keyword evidence="2" id="KW-0812">Transmembrane</keyword>
<feature type="transmembrane region" description="Helical" evidence="2">
    <location>
        <begin position="174"/>
        <end position="191"/>
    </location>
</feature>
<evidence type="ECO:0000256" key="1">
    <source>
        <dbReference type="SAM" id="MobiDB-lite"/>
    </source>
</evidence>
<keyword evidence="2" id="KW-0472">Membrane</keyword>
<proteinExistence type="predicted"/>
<feature type="compositionally biased region" description="Low complexity" evidence="1">
    <location>
        <begin position="94"/>
        <end position="103"/>
    </location>
</feature>
<reference evidence="4 5" key="1">
    <citation type="journal article" date="2023" name="Commun. Biol.">
        <title>Reorganization of the ancestral sex-determining regions during the evolution of trioecy in Pleodorina starrii.</title>
        <authorList>
            <person name="Takahashi K."/>
            <person name="Suzuki S."/>
            <person name="Kawai-Toyooka H."/>
            <person name="Yamamoto K."/>
            <person name="Hamaji T."/>
            <person name="Ootsuki R."/>
            <person name="Yamaguchi H."/>
            <person name="Kawachi M."/>
            <person name="Higashiyama T."/>
            <person name="Nozaki H."/>
        </authorList>
    </citation>
    <scope>NUCLEOTIDE SEQUENCE [LARGE SCALE GENOMIC DNA]</scope>
    <source>
        <strain evidence="4 5">NIES-4479</strain>
    </source>
</reference>
<evidence type="ECO:0000259" key="3">
    <source>
        <dbReference type="Pfam" id="PF10260"/>
    </source>
</evidence>
<feature type="domain" description="SAYSvFN" evidence="3">
    <location>
        <begin position="159"/>
        <end position="223"/>
    </location>
</feature>
<dbReference type="PANTHER" id="PTHR13527:SF0">
    <property type="entry name" value="SAYSVFN DOMAIN-CONTAINING PROTEIN 1"/>
    <property type="match status" value="1"/>
</dbReference>
<dbReference type="AlphaFoldDB" id="A0A9W6BYD4"/>
<dbReference type="InterPro" id="IPR019387">
    <property type="entry name" value="SAYSvFN_dom"/>
</dbReference>
<dbReference type="EMBL" id="BRXU01000030">
    <property type="protein sequence ID" value="GLC59796.1"/>
    <property type="molecule type" value="Genomic_DNA"/>
</dbReference>
<dbReference type="InterPro" id="IPR039159">
    <property type="entry name" value="SAYSD1"/>
</dbReference>